<dbReference type="AlphaFoldDB" id="A0A4P6MAQ5"/>
<dbReference type="Gene3D" id="3.40.50.300">
    <property type="entry name" value="P-loop containing nucleotide triphosphate hydrolases"/>
    <property type="match status" value="1"/>
</dbReference>
<gene>
    <name evidence="1" type="ORF">EXT02_01870</name>
</gene>
<sequence>MNKTQSLLAKFNQIIQNNKLAHLYLVVGSTLSQQKLFVLELAYRIFKPHDLHLLTKDTLLNSQYPNFYYLTKQNHLFTKEQILQFQKNFLQTSLFGTQRIYVIEEIEKITTQTSNSLLHFFENPSNNNTIGFLLTNNLEQVLPTIVSRCQIINISDTVDAKSKNLDSKTKSQIDAFDFSLSNLINKNSDQMDLFIASDYYQNFKQFFLDFLIQFPKTISLKLAVFASPLLAKLISYPHFLNDFLSVLLRFFSDILYEKTPNSKTPIYFSKTQILTNPEYQKYYQTLPLPTTFNILKIIHQIYKKKYILSNQENLFMALLIQLEAQRLSF</sequence>
<dbReference type="SUPFAM" id="SSF52540">
    <property type="entry name" value="P-loop containing nucleoside triphosphate hydrolases"/>
    <property type="match status" value="1"/>
</dbReference>
<dbReference type="GO" id="GO:0006261">
    <property type="term" value="P:DNA-templated DNA replication"/>
    <property type="evidence" value="ECO:0007669"/>
    <property type="project" value="TreeGrafter"/>
</dbReference>
<keyword evidence="2" id="KW-1185">Reference proteome</keyword>
<organism evidence="1 2">
    <name type="scientific">'Catharanthus roseus' aster yellows phytoplasma</name>
    <dbReference type="NCBI Taxonomy" id="1193712"/>
    <lineage>
        <taxon>Bacteria</taxon>
        <taxon>Bacillati</taxon>
        <taxon>Mycoplasmatota</taxon>
        <taxon>Mollicutes</taxon>
        <taxon>Acholeplasmatales</taxon>
        <taxon>Acholeplasmataceae</taxon>
        <taxon>Candidatus Phytoplasma</taxon>
        <taxon>16SrI (Aster yellows group)</taxon>
    </lineage>
</organism>
<name>A0A4P6MAQ5_9MOLU</name>
<dbReference type="InterPro" id="IPR027417">
    <property type="entry name" value="P-loop_NTPase"/>
</dbReference>
<reference evidence="1 2" key="1">
    <citation type="submission" date="2019-02" db="EMBL/GenBank/DDBJ databases">
        <title>Draft Genome Sequence of Maize Bushy Stunt-like Phytoplasma group 16SrI-B (Aster yellows) in South Africa.</title>
        <authorList>
            <person name="Coetzee B."/>
            <person name="Douglas-Smit N."/>
            <person name="Maree H.J."/>
            <person name="Burger J.T."/>
            <person name="Kruger K."/>
            <person name="Pietersen G."/>
        </authorList>
    </citation>
    <scope>NUCLEOTIDE SEQUENCE [LARGE SCALE GENOMIC DNA]</scope>
    <source>
        <strain evidence="1 2">De Villa</strain>
    </source>
</reference>
<dbReference type="PANTHER" id="PTHR11669">
    <property type="entry name" value="REPLICATION FACTOR C / DNA POLYMERASE III GAMMA-TAU SUBUNIT"/>
    <property type="match status" value="1"/>
</dbReference>
<dbReference type="EMBL" id="CP035949">
    <property type="protein sequence ID" value="QBF23920.1"/>
    <property type="molecule type" value="Genomic_DNA"/>
</dbReference>
<protein>
    <submittedName>
        <fullName evidence="1">DNA polymerase III subunit delta</fullName>
    </submittedName>
</protein>
<dbReference type="InterPro" id="IPR050238">
    <property type="entry name" value="DNA_Rep/Repair_Clamp_Loader"/>
</dbReference>
<dbReference type="Pfam" id="PF13177">
    <property type="entry name" value="DNA_pol3_delta2"/>
    <property type="match status" value="1"/>
</dbReference>
<dbReference type="Proteomes" id="UP000289726">
    <property type="component" value="Chromosome"/>
</dbReference>
<evidence type="ECO:0000313" key="2">
    <source>
        <dbReference type="Proteomes" id="UP000289726"/>
    </source>
</evidence>
<dbReference type="RefSeq" id="WP_130427748.1">
    <property type="nucleotide sequence ID" value="NZ_CP035949.1"/>
</dbReference>
<proteinExistence type="predicted"/>
<accession>A0A4P6MAQ5</accession>
<evidence type="ECO:0000313" key="1">
    <source>
        <dbReference type="EMBL" id="QBF23920.1"/>
    </source>
</evidence>
<dbReference type="PANTHER" id="PTHR11669:SF8">
    <property type="entry name" value="DNA POLYMERASE III SUBUNIT DELTA"/>
    <property type="match status" value="1"/>
</dbReference>